<dbReference type="Proteomes" id="UP000293162">
    <property type="component" value="Unassembled WGS sequence"/>
</dbReference>
<dbReference type="EMBL" id="SEWF01000008">
    <property type="protein sequence ID" value="RYU96302.1"/>
    <property type="molecule type" value="Genomic_DNA"/>
</dbReference>
<proteinExistence type="predicted"/>
<gene>
    <name evidence="2" type="ORF">EWM59_07255</name>
</gene>
<accession>A0A4Q5M237</accession>
<dbReference type="InterPro" id="IPR011704">
    <property type="entry name" value="ATPase_dyneun-rel_AAA"/>
</dbReference>
<dbReference type="Pfam" id="PF07728">
    <property type="entry name" value="AAA_5"/>
    <property type="match status" value="1"/>
</dbReference>
<feature type="domain" description="AAA+ ATPase" evidence="1">
    <location>
        <begin position="198"/>
        <end position="385"/>
    </location>
</feature>
<dbReference type="PANTHER" id="PTHR37291">
    <property type="entry name" value="5-METHYLCYTOSINE-SPECIFIC RESTRICTION ENZYME B"/>
    <property type="match status" value="1"/>
</dbReference>
<dbReference type="InterPro" id="IPR052934">
    <property type="entry name" value="Methyl-DNA_Rec/Restrict_Enz"/>
</dbReference>
<dbReference type="OrthoDB" id="9781481at2"/>
<dbReference type="AlphaFoldDB" id="A0A4Q5M237"/>
<dbReference type="Gene3D" id="3.40.50.300">
    <property type="entry name" value="P-loop containing nucleotide triphosphate hydrolases"/>
    <property type="match status" value="1"/>
</dbReference>
<dbReference type="SMART" id="SM00382">
    <property type="entry name" value="AAA"/>
    <property type="match status" value="1"/>
</dbReference>
<protein>
    <submittedName>
        <fullName evidence="2">AAA family ATPase</fullName>
    </submittedName>
</protein>
<dbReference type="GO" id="GO:0016887">
    <property type="term" value="F:ATP hydrolysis activity"/>
    <property type="evidence" value="ECO:0007669"/>
    <property type="project" value="InterPro"/>
</dbReference>
<dbReference type="SUPFAM" id="SSF52540">
    <property type="entry name" value="P-loop containing nucleoside triphosphate hydrolases"/>
    <property type="match status" value="1"/>
</dbReference>
<sequence>MNTPAVNKDSLIKKLQEIANKEASLKFFVLLQELIEVTNVGIDDPRIAFSIRKDKAITANINSYVALDFRRKKGVWFDMIFCKRHEQLFSKLKTIDISPLSNPDYFYAHIPFEQKHIIDDIKIRSAWQECLEELKAMAVSSARKERHNPYIYQIAEDENLRNELFWEMDNPDTPYLPSNETPATLNEDDVSYVSPLDIPLNVVYYGPPGTGKTFEARRVAKNTKAGFITFHQSYSYEEFIEGLRPVTRGGQVHYEVVKGVFYTACLEALKKAGYGSFAGCINDKKENREQKFKNAESHVLIIDELNRANLSKVFGELITLVEKDKRLGATNELSLTLPYSQERFGVPANLYIIGTMNTTDRSIALLDLALRRRFEFVELMPKAYLLKETADIDLEKLLTKLNQRIEFLLDRNHMLGHAYFMEIESEEDLYQVFLNKIIPLLQEYFYNDWEKIRLVLGQEIILRETVRTRDIFGKNLDSYDDETYRYIVNQELNAELLKNIYMNA</sequence>
<organism evidence="2 3">
    <name type="scientific">Emticicia agri</name>
    <dbReference type="NCBI Taxonomy" id="2492393"/>
    <lineage>
        <taxon>Bacteria</taxon>
        <taxon>Pseudomonadati</taxon>
        <taxon>Bacteroidota</taxon>
        <taxon>Cytophagia</taxon>
        <taxon>Cytophagales</taxon>
        <taxon>Leadbetterellaceae</taxon>
        <taxon>Emticicia</taxon>
    </lineage>
</organism>
<evidence type="ECO:0000313" key="3">
    <source>
        <dbReference type="Proteomes" id="UP000293162"/>
    </source>
</evidence>
<name>A0A4Q5M237_9BACT</name>
<comment type="caution">
    <text evidence="2">The sequence shown here is derived from an EMBL/GenBank/DDBJ whole genome shotgun (WGS) entry which is preliminary data.</text>
</comment>
<reference evidence="2 3" key="1">
    <citation type="submission" date="2019-02" db="EMBL/GenBank/DDBJ databases">
        <title>Bacterial novel species Emticicia sp. 17J42-9 isolated from soil.</title>
        <authorList>
            <person name="Jung H.-Y."/>
        </authorList>
    </citation>
    <scope>NUCLEOTIDE SEQUENCE [LARGE SCALE GENOMIC DNA]</scope>
    <source>
        <strain evidence="2 3">17J42-9</strain>
    </source>
</reference>
<dbReference type="GO" id="GO:0005524">
    <property type="term" value="F:ATP binding"/>
    <property type="evidence" value="ECO:0007669"/>
    <property type="project" value="InterPro"/>
</dbReference>
<dbReference type="RefSeq" id="WP_130020283.1">
    <property type="nucleotide sequence ID" value="NZ_SEWF01000008.1"/>
</dbReference>
<evidence type="ECO:0000313" key="2">
    <source>
        <dbReference type="EMBL" id="RYU96302.1"/>
    </source>
</evidence>
<evidence type="ECO:0000259" key="1">
    <source>
        <dbReference type="SMART" id="SM00382"/>
    </source>
</evidence>
<dbReference type="InterPro" id="IPR003593">
    <property type="entry name" value="AAA+_ATPase"/>
</dbReference>
<keyword evidence="3" id="KW-1185">Reference proteome</keyword>
<dbReference type="PANTHER" id="PTHR37291:SF1">
    <property type="entry name" value="TYPE IV METHYL-DIRECTED RESTRICTION ENZYME ECOKMCRB SUBUNIT"/>
    <property type="match status" value="1"/>
</dbReference>
<dbReference type="InterPro" id="IPR027417">
    <property type="entry name" value="P-loop_NTPase"/>
</dbReference>